<dbReference type="InterPro" id="IPR003148">
    <property type="entry name" value="RCK_N"/>
</dbReference>
<keyword evidence="5" id="KW-0520">NAD</keyword>
<evidence type="ECO:0000256" key="1">
    <source>
        <dbReference type="ARBA" id="ARBA00017378"/>
    </source>
</evidence>
<evidence type="ECO:0000313" key="9">
    <source>
        <dbReference type="EMBL" id="HGU32896.1"/>
    </source>
</evidence>
<accession>A0A7C4RRS5</accession>
<evidence type="ECO:0000259" key="7">
    <source>
        <dbReference type="PROSITE" id="PS51201"/>
    </source>
</evidence>
<evidence type="ECO:0000256" key="6">
    <source>
        <dbReference type="ARBA" id="ARBA00023065"/>
    </source>
</evidence>
<dbReference type="PROSITE" id="PS51201">
    <property type="entry name" value="RCK_N"/>
    <property type="match status" value="1"/>
</dbReference>
<dbReference type="PRINTS" id="PR00335">
    <property type="entry name" value="KUPTAKETRKA"/>
</dbReference>
<dbReference type="InterPro" id="IPR006036">
    <property type="entry name" value="K_uptake_TrkA"/>
</dbReference>
<dbReference type="InterPro" id="IPR050721">
    <property type="entry name" value="Trk_Ktr_HKT_K-transport"/>
</dbReference>
<dbReference type="PROSITE" id="PS51202">
    <property type="entry name" value="RCK_C"/>
    <property type="match status" value="1"/>
</dbReference>
<evidence type="ECO:0000256" key="4">
    <source>
        <dbReference type="ARBA" id="ARBA00022958"/>
    </source>
</evidence>
<keyword evidence="2" id="KW-0813">Transport</keyword>
<dbReference type="GO" id="GO:0015079">
    <property type="term" value="F:potassium ion transmembrane transporter activity"/>
    <property type="evidence" value="ECO:0007669"/>
    <property type="project" value="InterPro"/>
</dbReference>
<dbReference type="PANTHER" id="PTHR43833:SF5">
    <property type="entry name" value="TRK SYSTEM POTASSIUM UPTAKE PROTEIN TRKA"/>
    <property type="match status" value="1"/>
</dbReference>
<reference evidence="9" key="1">
    <citation type="journal article" date="2020" name="mSystems">
        <title>Genome- and Community-Level Interaction Insights into Carbon Utilization and Element Cycling Functions of Hydrothermarchaeota in Hydrothermal Sediment.</title>
        <authorList>
            <person name="Zhou Z."/>
            <person name="Liu Y."/>
            <person name="Xu W."/>
            <person name="Pan J."/>
            <person name="Luo Z.H."/>
            <person name="Li M."/>
        </authorList>
    </citation>
    <scope>NUCLEOTIDE SEQUENCE [LARGE SCALE GENOMIC DNA]</scope>
    <source>
        <strain evidence="9">SpSt-477</strain>
    </source>
</reference>
<evidence type="ECO:0000256" key="2">
    <source>
        <dbReference type="ARBA" id="ARBA00022448"/>
    </source>
</evidence>
<dbReference type="GO" id="GO:0005886">
    <property type="term" value="C:plasma membrane"/>
    <property type="evidence" value="ECO:0007669"/>
    <property type="project" value="InterPro"/>
</dbReference>
<dbReference type="InterPro" id="IPR036721">
    <property type="entry name" value="RCK_C_sf"/>
</dbReference>
<proteinExistence type="predicted"/>
<name>A0A7C4RRS5_9BACT</name>
<feature type="domain" description="RCK C-terminal" evidence="8">
    <location>
        <begin position="137"/>
        <end position="219"/>
    </location>
</feature>
<evidence type="ECO:0000256" key="3">
    <source>
        <dbReference type="ARBA" id="ARBA00022538"/>
    </source>
</evidence>
<gene>
    <name evidence="9" type="ORF">ENS29_08570</name>
</gene>
<dbReference type="InterPro" id="IPR036291">
    <property type="entry name" value="NAD(P)-bd_dom_sf"/>
</dbReference>
<dbReference type="EMBL" id="DSUH01000201">
    <property type="protein sequence ID" value="HGU32896.1"/>
    <property type="molecule type" value="Genomic_DNA"/>
</dbReference>
<dbReference type="AlphaFoldDB" id="A0A7C4RRS5"/>
<keyword evidence="3" id="KW-0633">Potassium transport</keyword>
<dbReference type="Gene3D" id="3.30.70.1450">
    <property type="entry name" value="Regulator of K+ conductance, C-terminal domain"/>
    <property type="match status" value="1"/>
</dbReference>
<feature type="domain" description="RCK N-terminal" evidence="7">
    <location>
        <begin position="1"/>
        <end position="119"/>
    </location>
</feature>
<dbReference type="Pfam" id="PF02254">
    <property type="entry name" value="TrkA_N"/>
    <property type="match status" value="1"/>
</dbReference>
<protein>
    <recommendedName>
        <fullName evidence="1">Trk system potassium uptake protein TrkA</fullName>
    </recommendedName>
</protein>
<dbReference type="InterPro" id="IPR006037">
    <property type="entry name" value="RCK_C"/>
</dbReference>
<keyword evidence="6" id="KW-0406">Ion transport</keyword>
<evidence type="ECO:0000256" key="5">
    <source>
        <dbReference type="ARBA" id="ARBA00023027"/>
    </source>
</evidence>
<keyword evidence="4" id="KW-0630">Potassium</keyword>
<dbReference type="SUPFAM" id="SSF51735">
    <property type="entry name" value="NAD(P)-binding Rossmann-fold domains"/>
    <property type="match status" value="1"/>
</dbReference>
<dbReference type="SUPFAM" id="SSF116726">
    <property type="entry name" value="TrkA C-terminal domain-like"/>
    <property type="match status" value="1"/>
</dbReference>
<organism evidence="9">
    <name type="scientific">Desulfatirhabdium butyrativorans</name>
    <dbReference type="NCBI Taxonomy" id="340467"/>
    <lineage>
        <taxon>Bacteria</taxon>
        <taxon>Pseudomonadati</taxon>
        <taxon>Thermodesulfobacteriota</taxon>
        <taxon>Desulfobacteria</taxon>
        <taxon>Desulfobacterales</taxon>
        <taxon>Desulfatirhabdiaceae</taxon>
        <taxon>Desulfatirhabdium</taxon>
    </lineage>
</organism>
<dbReference type="Gene3D" id="3.40.50.720">
    <property type="entry name" value="NAD(P)-binding Rossmann-like Domain"/>
    <property type="match status" value="1"/>
</dbReference>
<comment type="caution">
    <text evidence="9">The sequence shown here is derived from an EMBL/GenBank/DDBJ whole genome shotgun (WGS) entry which is preliminary data.</text>
</comment>
<dbReference type="Pfam" id="PF02080">
    <property type="entry name" value="TrkA_C"/>
    <property type="match status" value="1"/>
</dbReference>
<sequence>MKVLIVGGGKTLYFLCRRFISRGYRVVIINRSREECLELSRGLASATVVCGEGSDPDILRESGAMEADVVLALTPNDPDNLVICQLCSLQFGVPRVIALANDPDNAEAFEKLGISCFSLSPIIGSLIEQRAALEQITNLLPVGEGRVNVTEIVLDERSPVAGKLLRDVVLPENALVAFVIRDDVAIIPRGGNDLQAGDRVVLMTLPENHGPVLKVFTGERI</sequence>
<dbReference type="PANTHER" id="PTHR43833">
    <property type="entry name" value="POTASSIUM CHANNEL PROTEIN 2-RELATED-RELATED"/>
    <property type="match status" value="1"/>
</dbReference>
<evidence type="ECO:0000259" key="8">
    <source>
        <dbReference type="PROSITE" id="PS51202"/>
    </source>
</evidence>